<name>A0ACB6FHL1_9PLEO</name>
<sequence>MEKPLFKAIRMWIDSNTGLDLKFLVWAIALCVPTHKYGSAVCKWLSLNLTNSVELDYQDALVTGILIWISKQPSNQLFAWLPSFEHLEWKDLSNETKTADTDESNSYQLIASAGYTPFFHGGVPFLLYKPDARHYEEKLTLRCMWGSRKPIEALLQDVRETANAQMTLVKIKRISARYTVNDTSRKRRLETIDMDPRKKQELLTDLQVFFAEGTEDYYWQNKTPYRRGYMFYGPAGTGKTSLSTAIASHYNLPLCVINLAGMDDTILQDKVKNLPPRCVILFEDIDAAGIVRERTMVPKTDVSDEGDETSSESESTDTWDTEPSKVKVKKADPKKMNTSLSQPSRTEVTLSGILNTLDGPGSREGHIVILTTNAPDSLDEALYRPGRIETQVYLGFADRVTAGITFTRIFGSDKQVKESQKVVRKLGREFGRLLPSDLFTPAEIQKFCMNRRGQPQKAVDEFPGYIDEKRTGKTKFQYDIHRRAPKPTFHKEGVMHDDDSSDEIEYSPRDTRDSSEGAHNAFPAFSRISSTETSVKRPAKEQLFVAHEHEHDDDALATQRYAHLFVGRAISTPEHILQGSRLQDLVSPALGMRKSQHISLSGTYCEPHGIEPWVLCKPGIRPRKLSREHHNLRPNDIEEMHLPNLDSCTGVRPSLPRSRSGATSLDESRSTLPSLTEPTEASSYYTPLSVGEQIERTFKRHRRPSRPDVAGCRNIYPYHGPLPRTAEEDFWVDEASPKSATVLLCNVDPQPLEDFEQLRLAGRDRDAVDQGRTVASSAVAGRSYVATYRQGRKLGLVTRRYIAQLKSQIIAYLQNFSRNMGNNAR</sequence>
<evidence type="ECO:0000313" key="1">
    <source>
        <dbReference type="EMBL" id="KAB2103921.1"/>
    </source>
</evidence>
<dbReference type="Proteomes" id="UP000293547">
    <property type="component" value="Unassembled WGS sequence"/>
</dbReference>
<reference evidence="1 2" key="1">
    <citation type="journal article" date="2019" name="bioRxiv">
        <title>Genomics, evolutionary history and diagnostics of the Alternaria alternata species group including apple and Asian pear pathotypes.</title>
        <authorList>
            <person name="Armitage A.D."/>
            <person name="Cockerton H.M."/>
            <person name="Sreenivasaprasad S."/>
            <person name="Woodhall J.W."/>
            <person name="Lane C.R."/>
            <person name="Harrison R.J."/>
            <person name="Clarkson J.P."/>
        </authorList>
    </citation>
    <scope>NUCLEOTIDE SEQUENCE [LARGE SCALE GENOMIC DNA]</scope>
    <source>
        <strain evidence="1 2">FERA 650</strain>
    </source>
</reference>
<keyword evidence="2" id="KW-1185">Reference proteome</keyword>
<evidence type="ECO:0000313" key="2">
    <source>
        <dbReference type="Proteomes" id="UP000293547"/>
    </source>
</evidence>
<gene>
    <name evidence="1" type="ORF">AG0111_0g7856</name>
</gene>
<dbReference type="EMBL" id="PDWZ02000007">
    <property type="protein sequence ID" value="KAB2103921.1"/>
    <property type="molecule type" value="Genomic_DNA"/>
</dbReference>
<proteinExistence type="predicted"/>
<comment type="caution">
    <text evidence="1">The sequence shown here is derived from an EMBL/GenBank/DDBJ whole genome shotgun (WGS) entry which is preliminary data.</text>
</comment>
<accession>A0ACB6FHL1</accession>
<organism evidence="1 2">
    <name type="scientific">Alternaria gaisen</name>
    <dbReference type="NCBI Taxonomy" id="167740"/>
    <lineage>
        <taxon>Eukaryota</taxon>
        <taxon>Fungi</taxon>
        <taxon>Dikarya</taxon>
        <taxon>Ascomycota</taxon>
        <taxon>Pezizomycotina</taxon>
        <taxon>Dothideomycetes</taxon>
        <taxon>Pleosporomycetidae</taxon>
        <taxon>Pleosporales</taxon>
        <taxon>Pleosporineae</taxon>
        <taxon>Pleosporaceae</taxon>
        <taxon>Alternaria</taxon>
        <taxon>Alternaria sect. Alternaria</taxon>
    </lineage>
</organism>
<protein>
    <submittedName>
        <fullName evidence="1">Uncharacterized protein</fullName>
    </submittedName>
</protein>